<dbReference type="Pfam" id="PF00857">
    <property type="entry name" value="Isochorismatase"/>
    <property type="match status" value="1"/>
</dbReference>
<dbReference type="GO" id="GO:0016787">
    <property type="term" value="F:hydrolase activity"/>
    <property type="evidence" value="ECO:0007669"/>
    <property type="project" value="UniProtKB-KW"/>
</dbReference>
<dbReference type="PANTHER" id="PTHR43540:SF6">
    <property type="entry name" value="ISOCHORISMATASE-LIKE DOMAIN-CONTAINING PROTEIN"/>
    <property type="match status" value="1"/>
</dbReference>
<proteinExistence type="predicted"/>
<dbReference type="Gene3D" id="3.40.50.850">
    <property type="entry name" value="Isochorismatase-like"/>
    <property type="match status" value="1"/>
</dbReference>
<feature type="domain" description="Isochorismatase-like" evidence="2">
    <location>
        <begin position="20"/>
        <end position="191"/>
    </location>
</feature>
<sequence>MAGGAGETGGRKVDVIGNAVLIVVDIQGGDVPHEESRSEIAYMGGRESRTARVERLIDDCRAAAVPVVFIQEVHKPSLVDIGRELDGAEGPHCVEGWPETELAPHIRPRPEEFLIRKRRYSAFFGTELEIVLKAYKADTVLLIGGLTDVCVHYTAVDAHQHDYHVKVLTDCVGGSSREAHDAALNAIAYLQRDALVTAADVTAWLDARRGA</sequence>
<reference evidence="3 4" key="1">
    <citation type="submission" date="2018-11" db="EMBL/GenBank/DDBJ databases">
        <title>Sequencing the genomes of 1000 actinobacteria strains.</title>
        <authorList>
            <person name="Klenk H.-P."/>
        </authorList>
    </citation>
    <scope>NUCLEOTIDE SEQUENCE [LARGE SCALE GENOMIC DNA]</scope>
    <source>
        <strain evidence="3 4">DSM 44254</strain>
    </source>
</reference>
<keyword evidence="1" id="KW-0378">Hydrolase</keyword>
<protein>
    <submittedName>
        <fullName evidence="3">Nicotinamidase-related amidase</fullName>
    </submittedName>
</protein>
<comment type="caution">
    <text evidence="3">The sequence shown here is derived from an EMBL/GenBank/DDBJ whole genome shotgun (WGS) entry which is preliminary data.</text>
</comment>
<dbReference type="InterPro" id="IPR050272">
    <property type="entry name" value="Isochorismatase-like_hydrls"/>
</dbReference>
<evidence type="ECO:0000259" key="2">
    <source>
        <dbReference type="Pfam" id="PF00857"/>
    </source>
</evidence>
<gene>
    <name evidence="3" type="ORF">EDD29_6807</name>
</gene>
<name>A0A3N1D6H1_9ACTN</name>
<evidence type="ECO:0000313" key="3">
    <source>
        <dbReference type="EMBL" id="ROO89120.1"/>
    </source>
</evidence>
<dbReference type="InterPro" id="IPR000868">
    <property type="entry name" value="Isochorismatase-like_dom"/>
</dbReference>
<evidence type="ECO:0000256" key="1">
    <source>
        <dbReference type="ARBA" id="ARBA00022801"/>
    </source>
</evidence>
<keyword evidence="4" id="KW-1185">Reference proteome</keyword>
<dbReference type="AlphaFoldDB" id="A0A3N1D6H1"/>
<dbReference type="EMBL" id="RJKE01000001">
    <property type="protein sequence ID" value="ROO89120.1"/>
    <property type="molecule type" value="Genomic_DNA"/>
</dbReference>
<dbReference type="CDD" id="cd00431">
    <property type="entry name" value="cysteine_hydrolases"/>
    <property type="match status" value="1"/>
</dbReference>
<dbReference type="SUPFAM" id="SSF52499">
    <property type="entry name" value="Isochorismatase-like hydrolases"/>
    <property type="match status" value="1"/>
</dbReference>
<dbReference type="PANTHER" id="PTHR43540">
    <property type="entry name" value="PEROXYUREIDOACRYLATE/UREIDOACRYLATE AMIDOHYDROLASE-RELATED"/>
    <property type="match status" value="1"/>
</dbReference>
<dbReference type="Proteomes" id="UP000272400">
    <property type="component" value="Unassembled WGS sequence"/>
</dbReference>
<organism evidence="3 4">
    <name type="scientific">Actinocorallia herbida</name>
    <dbReference type="NCBI Taxonomy" id="58109"/>
    <lineage>
        <taxon>Bacteria</taxon>
        <taxon>Bacillati</taxon>
        <taxon>Actinomycetota</taxon>
        <taxon>Actinomycetes</taxon>
        <taxon>Streptosporangiales</taxon>
        <taxon>Thermomonosporaceae</taxon>
        <taxon>Actinocorallia</taxon>
    </lineage>
</organism>
<evidence type="ECO:0000313" key="4">
    <source>
        <dbReference type="Proteomes" id="UP000272400"/>
    </source>
</evidence>
<accession>A0A3N1D6H1</accession>
<dbReference type="InterPro" id="IPR036380">
    <property type="entry name" value="Isochorismatase-like_sf"/>
</dbReference>